<dbReference type="Gene3D" id="3.40.640.10">
    <property type="entry name" value="Type I PLP-dependent aspartate aminotransferase-like (Major domain)"/>
    <property type="match status" value="1"/>
</dbReference>
<dbReference type="GO" id="GO:0030170">
    <property type="term" value="F:pyridoxal phosphate binding"/>
    <property type="evidence" value="ECO:0007669"/>
    <property type="project" value="InterPro"/>
</dbReference>
<dbReference type="InterPro" id="IPR049704">
    <property type="entry name" value="Aminotrans_3_PPA_site"/>
</dbReference>
<evidence type="ECO:0000256" key="2">
    <source>
        <dbReference type="ARBA" id="ARBA00008954"/>
    </source>
</evidence>
<accession>A0A1V8RU57</accession>
<dbReference type="OrthoDB" id="9801834at2"/>
<dbReference type="SUPFAM" id="SSF53383">
    <property type="entry name" value="PLP-dependent transferases"/>
    <property type="match status" value="1"/>
</dbReference>
<dbReference type="InterPro" id="IPR015421">
    <property type="entry name" value="PyrdxlP-dep_Trfase_major"/>
</dbReference>
<dbReference type="GO" id="GO:0008483">
    <property type="term" value="F:transaminase activity"/>
    <property type="evidence" value="ECO:0007669"/>
    <property type="project" value="UniProtKB-KW"/>
</dbReference>
<dbReference type="Gene3D" id="3.90.1150.10">
    <property type="entry name" value="Aspartate Aminotransferase, domain 1"/>
    <property type="match status" value="1"/>
</dbReference>
<dbReference type="Proteomes" id="UP000191905">
    <property type="component" value="Unassembled WGS sequence"/>
</dbReference>
<reference evidence="5 6" key="1">
    <citation type="journal article" date="2016" name="Int. J. Syst. Evol. Microbiol.">
        <title>Pseudaminobacter manganicus sp. nov., isolated from sludge of a manganese mine.</title>
        <authorList>
            <person name="Li J."/>
            <person name="Huang J."/>
            <person name="Liao S."/>
            <person name="Wang G."/>
        </authorList>
    </citation>
    <scope>NUCLEOTIDE SEQUENCE [LARGE SCALE GENOMIC DNA]</scope>
    <source>
        <strain evidence="5 6">JH-7</strain>
    </source>
</reference>
<keyword evidence="6" id="KW-1185">Reference proteome</keyword>
<dbReference type="InterPro" id="IPR005814">
    <property type="entry name" value="Aminotrans_3"/>
</dbReference>
<sequence length="435" mass="46697">MSRLLQTGLNAGKEPVIKVVDGEGVYFILADGRRLIDGSNTGGPLGHKHPAMVEAMIKAASNPVINEGWFWAEREAAAEELIDIAFGEEKSWVGAVRFFISGSEANDLALTFSQALTGRTELATRERAFHGMTGLSRQMTVQPHWHGGLALQSGGSKAVPTQVPVRIIPGPVDAKYGVVSDNRTLAERMAGTEQALSAVAATIIDYTQGGTYYDPEYQDYVANAARKAGSLWIADEVVTGLGRSGRWFAFQGGETRPDIVTLGKCLAGGSAPAGAVVMSKEIVDNMKDKSWQTYSTFRAHPSAVAAIRAYLSVMKDGEIIRRVKTLEAKMQQGLVEIARRHPSVARVDGFGLHWTVELHGPDWRNWYADTTVSPIASRVASRAIEAGAIIGTSGEQTSLFLAPSFIITDSELDTLLAALDHGLAVADAEFERGAA</sequence>
<dbReference type="InterPro" id="IPR015424">
    <property type="entry name" value="PyrdxlP-dep_Trfase"/>
</dbReference>
<dbReference type="PANTHER" id="PTHR43094:SF1">
    <property type="entry name" value="AMINOTRANSFERASE CLASS-III"/>
    <property type="match status" value="1"/>
</dbReference>
<dbReference type="STRING" id="1873176.BFN67_12540"/>
<dbReference type="Pfam" id="PF00202">
    <property type="entry name" value="Aminotran_3"/>
    <property type="match status" value="1"/>
</dbReference>
<comment type="similarity">
    <text evidence="2 4">Belongs to the class-III pyridoxal-phosphate-dependent aminotransferase family.</text>
</comment>
<keyword evidence="3 4" id="KW-0663">Pyridoxal phosphate</keyword>
<protein>
    <submittedName>
        <fullName evidence="5">Aminotransferase</fullName>
    </submittedName>
</protein>
<keyword evidence="5" id="KW-0808">Transferase</keyword>
<evidence type="ECO:0000313" key="6">
    <source>
        <dbReference type="Proteomes" id="UP000191905"/>
    </source>
</evidence>
<dbReference type="InterPro" id="IPR015422">
    <property type="entry name" value="PyrdxlP-dep_Trfase_small"/>
</dbReference>
<proteinExistence type="inferred from homology"/>
<dbReference type="EMBL" id="MDET01000005">
    <property type="protein sequence ID" value="OQM76731.1"/>
    <property type="molecule type" value="Genomic_DNA"/>
</dbReference>
<keyword evidence="5" id="KW-0032">Aminotransferase</keyword>
<organism evidence="5 6">
    <name type="scientific">Manganibacter manganicus</name>
    <dbReference type="NCBI Taxonomy" id="1873176"/>
    <lineage>
        <taxon>Bacteria</taxon>
        <taxon>Pseudomonadati</taxon>
        <taxon>Pseudomonadota</taxon>
        <taxon>Alphaproteobacteria</taxon>
        <taxon>Hyphomicrobiales</taxon>
        <taxon>Phyllobacteriaceae</taxon>
        <taxon>Manganibacter</taxon>
    </lineage>
</organism>
<evidence type="ECO:0000313" key="5">
    <source>
        <dbReference type="EMBL" id="OQM76731.1"/>
    </source>
</evidence>
<comment type="caution">
    <text evidence="5">The sequence shown here is derived from an EMBL/GenBank/DDBJ whole genome shotgun (WGS) entry which is preliminary data.</text>
</comment>
<dbReference type="AlphaFoldDB" id="A0A1V8RU57"/>
<dbReference type="PANTHER" id="PTHR43094">
    <property type="entry name" value="AMINOTRANSFERASE"/>
    <property type="match status" value="1"/>
</dbReference>
<evidence type="ECO:0000256" key="4">
    <source>
        <dbReference type="RuleBase" id="RU003560"/>
    </source>
</evidence>
<dbReference type="PROSITE" id="PS00600">
    <property type="entry name" value="AA_TRANSFER_CLASS_3"/>
    <property type="match status" value="1"/>
</dbReference>
<dbReference type="RefSeq" id="WP_080918477.1">
    <property type="nucleotide sequence ID" value="NZ_MDET01000005.1"/>
</dbReference>
<gene>
    <name evidence="5" type="ORF">BFN67_12540</name>
</gene>
<comment type="cofactor">
    <cofactor evidence="1">
        <name>pyridoxal 5'-phosphate</name>
        <dbReference type="ChEBI" id="CHEBI:597326"/>
    </cofactor>
</comment>
<evidence type="ECO:0000256" key="1">
    <source>
        <dbReference type="ARBA" id="ARBA00001933"/>
    </source>
</evidence>
<name>A0A1V8RU57_9HYPH</name>
<evidence type="ECO:0000256" key="3">
    <source>
        <dbReference type="ARBA" id="ARBA00022898"/>
    </source>
</evidence>